<dbReference type="SUPFAM" id="SSF55931">
    <property type="entry name" value="Glutamine synthetase/guanido kinase"/>
    <property type="match status" value="1"/>
</dbReference>
<organism evidence="6 7">
    <name type="scientific">Streptomyces melanogenes</name>
    <dbReference type="NCBI Taxonomy" id="67326"/>
    <lineage>
        <taxon>Bacteria</taxon>
        <taxon>Bacillati</taxon>
        <taxon>Actinomycetota</taxon>
        <taxon>Actinomycetes</taxon>
        <taxon>Kitasatosporales</taxon>
        <taxon>Streptomycetaceae</taxon>
        <taxon>Streptomyces</taxon>
    </lineage>
</organism>
<sequence>MITFGVEEEYLLLDPVTGHPVPRAEEVRAAAGLGPTVDAGEVQSELLQAQVEVATPVCLALEEAGGHLLRLRHAVGAAAEELGCRLAAVAAAPVAGAAPMPVTDRPRYLAMHTSAGQLVDEQLINGMHIHVGVPDREVGVAVLNRIRVWLPTLLALSVNSPLWDSRETGFASWRTLVFSRWPVSGPPPHFADLDDYESRARALLAAGAVLDSGQLYWHARLSERYPTVEVRCPDVQLRADDAVMLAGIVRALVATAIREQKDGRPARECPDELLHAATWRAARDGLTGTLVDPTGELRACGDVLSDLTRHIGPALEANGDTREVNSLLHRLLRQGTGADRQLQAFAEGGIPAVLDLITSQSLLA</sequence>
<keyword evidence="3 5" id="KW-0067">ATP-binding</keyword>
<reference evidence="6" key="1">
    <citation type="submission" date="2022-10" db="EMBL/GenBank/DDBJ databases">
        <title>The complete genomes of actinobacterial strains from the NBC collection.</title>
        <authorList>
            <person name="Joergensen T.S."/>
            <person name="Alvarez Arevalo M."/>
            <person name="Sterndorff E.B."/>
            <person name="Faurdal D."/>
            <person name="Vuksanovic O."/>
            <person name="Mourched A.-S."/>
            <person name="Charusanti P."/>
            <person name="Shaw S."/>
            <person name="Blin K."/>
            <person name="Weber T."/>
        </authorList>
    </citation>
    <scope>NUCLEOTIDE SEQUENCE</scope>
    <source>
        <strain evidence="6">NBC_00668</strain>
    </source>
</reference>
<protein>
    <recommendedName>
        <fullName evidence="5">Putative glutamate--cysteine ligase 2</fullName>
        <ecNumber evidence="5">6.3.2.2</ecNumber>
    </recommendedName>
    <alternativeName>
        <fullName evidence="5">Gamma-glutamylcysteine synthetase 2</fullName>
        <shortName evidence="5">GCS 2</shortName>
        <shortName evidence="5">Gamma-GCS 2</shortName>
    </alternativeName>
</protein>
<comment type="catalytic activity">
    <reaction evidence="4 5">
        <text>L-cysteine + L-glutamate + ATP = gamma-L-glutamyl-L-cysteine + ADP + phosphate + H(+)</text>
        <dbReference type="Rhea" id="RHEA:13285"/>
        <dbReference type="ChEBI" id="CHEBI:15378"/>
        <dbReference type="ChEBI" id="CHEBI:29985"/>
        <dbReference type="ChEBI" id="CHEBI:30616"/>
        <dbReference type="ChEBI" id="CHEBI:35235"/>
        <dbReference type="ChEBI" id="CHEBI:43474"/>
        <dbReference type="ChEBI" id="CHEBI:58173"/>
        <dbReference type="ChEBI" id="CHEBI:456216"/>
        <dbReference type="EC" id="6.3.2.2"/>
    </reaction>
</comment>
<keyword evidence="2 5" id="KW-0547">Nucleotide-binding</keyword>
<dbReference type="Proteomes" id="UP001432060">
    <property type="component" value="Chromosome"/>
</dbReference>
<dbReference type="EC" id="6.3.2.2" evidence="5"/>
<dbReference type="PANTHER" id="PTHR36510:SF1">
    <property type="entry name" value="GLUTAMATE--CYSTEINE LIGASE 2-RELATED"/>
    <property type="match status" value="1"/>
</dbReference>
<evidence type="ECO:0000313" key="7">
    <source>
        <dbReference type="Proteomes" id="UP001432060"/>
    </source>
</evidence>
<dbReference type="InterPro" id="IPR011793">
    <property type="entry name" value="YbdK"/>
</dbReference>
<accession>A0ABZ1XD84</accession>
<evidence type="ECO:0000256" key="1">
    <source>
        <dbReference type="ARBA" id="ARBA00022598"/>
    </source>
</evidence>
<dbReference type="GO" id="GO:0004357">
    <property type="term" value="F:glutamate-cysteine ligase activity"/>
    <property type="evidence" value="ECO:0007669"/>
    <property type="project" value="UniProtKB-EC"/>
</dbReference>
<dbReference type="InterPro" id="IPR014746">
    <property type="entry name" value="Gln_synth/guanido_kin_cat_dom"/>
</dbReference>
<evidence type="ECO:0000256" key="2">
    <source>
        <dbReference type="ARBA" id="ARBA00022741"/>
    </source>
</evidence>
<dbReference type="PANTHER" id="PTHR36510">
    <property type="entry name" value="GLUTAMATE--CYSTEINE LIGASE 2-RELATED"/>
    <property type="match status" value="1"/>
</dbReference>
<dbReference type="Pfam" id="PF04107">
    <property type="entry name" value="GCS2"/>
    <property type="match status" value="1"/>
</dbReference>
<dbReference type="InterPro" id="IPR050141">
    <property type="entry name" value="GCL_type2/YbdK_subfam"/>
</dbReference>
<dbReference type="NCBIfam" id="NF010041">
    <property type="entry name" value="PRK13517.1-1"/>
    <property type="match status" value="1"/>
</dbReference>
<evidence type="ECO:0000256" key="4">
    <source>
        <dbReference type="ARBA" id="ARBA00048819"/>
    </source>
</evidence>
<keyword evidence="7" id="KW-1185">Reference proteome</keyword>
<evidence type="ECO:0000313" key="6">
    <source>
        <dbReference type="EMBL" id="WUT81394.1"/>
    </source>
</evidence>
<dbReference type="NCBIfam" id="TIGR02050">
    <property type="entry name" value="gshA_cyan_rel"/>
    <property type="match status" value="1"/>
</dbReference>
<comment type="function">
    <text evidence="5">ATP-dependent carboxylate-amine ligase which exhibits weak glutamate--cysteine ligase activity.</text>
</comment>
<dbReference type="Gene3D" id="3.30.590.20">
    <property type="match status" value="1"/>
</dbReference>
<comment type="similarity">
    <text evidence="5">Belongs to the glutamate--cysteine ligase type 2 family. YbdK subfamily.</text>
</comment>
<dbReference type="InterPro" id="IPR006336">
    <property type="entry name" value="GCS2"/>
</dbReference>
<gene>
    <name evidence="6" type="ORF">OG515_03870</name>
</gene>
<keyword evidence="1 5" id="KW-0436">Ligase</keyword>
<dbReference type="HAMAP" id="MF_01609">
    <property type="entry name" value="Glu_cys_ligase_2"/>
    <property type="match status" value="1"/>
</dbReference>
<dbReference type="RefSeq" id="WP_329395698.1">
    <property type="nucleotide sequence ID" value="NZ_CP109019.1"/>
</dbReference>
<dbReference type="EMBL" id="CP109019">
    <property type="protein sequence ID" value="WUT81394.1"/>
    <property type="molecule type" value="Genomic_DNA"/>
</dbReference>
<proteinExistence type="inferred from homology"/>
<name>A0ABZ1XD84_9ACTN</name>
<evidence type="ECO:0000256" key="5">
    <source>
        <dbReference type="HAMAP-Rule" id="MF_01609"/>
    </source>
</evidence>
<evidence type="ECO:0000256" key="3">
    <source>
        <dbReference type="ARBA" id="ARBA00022840"/>
    </source>
</evidence>